<name>A0A180GJT1_PUCT1</name>
<dbReference type="OrthoDB" id="3247971at2759"/>
<keyword evidence="3" id="KW-1185">Reference proteome</keyword>
<accession>A0A180GJT1</accession>
<evidence type="ECO:0000313" key="1">
    <source>
        <dbReference type="EMBL" id="OAV92708.1"/>
    </source>
</evidence>
<sequence>MNVPGKVRQVHKNQLSGCYAFFDPPILANQKDKNGCPMIAYPCKTCGSKIHQPIYKTSPTNLAKHVASCTKRERESQGKQKLGAMGVSGMGDIDPQEVPQLCAIWVAQAAQPFTSLGETSHLGLLHPTVVKNLPARRTVSNDIAKLYTAVQESLIELFKHHKGAMYLGLDAWQYPNGFDILGTVLYWLVEEDKGGFHLDAMPL</sequence>
<protein>
    <recommendedName>
        <fullName evidence="4">BED-type domain-containing protein</fullName>
    </recommendedName>
</protein>
<dbReference type="AlphaFoldDB" id="A0A180GJT1"/>
<reference evidence="2 3" key="3">
    <citation type="journal article" date="2017" name="G3 (Bethesda)">
        <title>Comparative analysis highlights variable genome content of wheat rusts and divergence of the mating loci.</title>
        <authorList>
            <person name="Cuomo C.A."/>
            <person name="Bakkeren G."/>
            <person name="Khalil H.B."/>
            <person name="Panwar V."/>
            <person name="Joly D."/>
            <person name="Linning R."/>
            <person name="Sakthikumar S."/>
            <person name="Song X."/>
            <person name="Adiconis X."/>
            <person name="Fan L."/>
            <person name="Goldberg J.M."/>
            <person name="Levin J.Z."/>
            <person name="Young S."/>
            <person name="Zeng Q."/>
            <person name="Anikster Y."/>
            <person name="Bruce M."/>
            <person name="Wang M."/>
            <person name="Yin C."/>
            <person name="McCallum B."/>
            <person name="Szabo L.J."/>
            <person name="Hulbert S."/>
            <person name="Chen X."/>
            <person name="Fellers J.P."/>
        </authorList>
    </citation>
    <scope>NUCLEOTIDE SEQUENCE</scope>
    <source>
        <strain evidence="2">isolate 1-1 / race 1 (BBBD)</strain>
        <strain evidence="3">Isolate 1-1 / race 1 (BBBD)</strain>
    </source>
</reference>
<reference evidence="1" key="2">
    <citation type="submission" date="2016-05" db="EMBL/GenBank/DDBJ databases">
        <title>Comparative analysis highlights variable genome content of wheat rusts and divergence of the mating loci.</title>
        <authorList>
            <person name="Cuomo C.A."/>
            <person name="Bakkeren G."/>
            <person name="Szabo L."/>
            <person name="Khalil H."/>
            <person name="Joly D."/>
            <person name="Goldberg J."/>
            <person name="Young S."/>
            <person name="Zeng Q."/>
            <person name="Fellers J."/>
        </authorList>
    </citation>
    <scope>NUCLEOTIDE SEQUENCE [LARGE SCALE GENOMIC DNA]</scope>
    <source>
        <strain evidence="1">1-1 BBBD Race 1</strain>
    </source>
</reference>
<gene>
    <name evidence="1" type="ORF">PTTG_02508</name>
</gene>
<reference evidence="1" key="1">
    <citation type="submission" date="2009-11" db="EMBL/GenBank/DDBJ databases">
        <authorList>
            <consortium name="The Broad Institute Genome Sequencing Platform"/>
            <person name="Ward D."/>
            <person name="Feldgarden M."/>
            <person name="Earl A."/>
            <person name="Young S.K."/>
            <person name="Zeng Q."/>
            <person name="Koehrsen M."/>
            <person name="Alvarado L."/>
            <person name="Berlin A."/>
            <person name="Bochicchio J."/>
            <person name="Borenstein D."/>
            <person name="Chapman S.B."/>
            <person name="Chen Z."/>
            <person name="Engels R."/>
            <person name="Freedman E."/>
            <person name="Gellesch M."/>
            <person name="Goldberg J."/>
            <person name="Griggs A."/>
            <person name="Gujja S."/>
            <person name="Heilman E."/>
            <person name="Heiman D."/>
            <person name="Hepburn T."/>
            <person name="Howarth C."/>
            <person name="Jen D."/>
            <person name="Larson L."/>
            <person name="Lewis B."/>
            <person name="Mehta T."/>
            <person name="Park D."/>
            <person name="Pearson M."/>
            <person name="Roberts A."/>
            <person name="Saif S."/>
            <person name="Shea T."/>
            <person name="Shenoy N."/>
            <person name="Sisk P."/>
            <person name="Stolte C."/>
            <person name="Sykes S."/>
            <person name="Thomson T."/>
            <person name="Walk T."/>
            <person name="White J."/>
            <person name="Yandava C."/>
            <person name="Izard J."/>
            <person name="Baranova O.V."/>
            <person name="Blanton J.M."/>
            <person name="Tanner A.C."/>
            <person name="Dewhirst F.E."/>
            <person name="Haas B."/>
            <person name="Nusbaum C."/>
            <person name="Birren B."/>
        </authorList>
    </citation>
    <scope>NUCLEOTIDE SEQUENCE [LARGE SCALE GENOMIC DNA]</scope>
    <source>
        <strain evidence="1">1-1 BBBD Race 1</strain>
    </source>
</reference>
<dbReference type="EnsemblFungi" id="PTTG_02508-t43_1">
    <property type="protein sequence ID" value="PTTG_02508-t43_1-p1"/>
    <property type="gene ID" value="PTTG_02508"/>
</dbReference>
<reference evidence="2" key="4">
    <citation type="submission" date="2025-05" db="UniProtKB">
        <authorList>
            <consortium name="EnsemblFungi"/>
        </authorList>
    </citation>
    <scope>IDENTIFICATION</scope>
    <source>
        <strain evidence="2">isolate 1-1 / race 1 (BBBD)</strain>
    </source>
</reference>
<proteinExistence type="predicted"/>
<dbReference type="Proteomes" id="UP000005240">
    <property type="component" value="Unassembled WGS sequence"/>
</dbReference>
<dbReference type="EMBL" id="ADAS02000060">
    <property type="protein sequence ID" value="OAV92708.1"/>
    <property type="molecule type" value="Genomic_DNA"/>
</dbReference>
<evidence type="ECO:0000313" key="3">
    <source>
        <dbReference type="Proteomes" id="UP000005240"/>
    </source>
</evidence>
<organism evidence="1">
    <name type="scientific">Puccinia triticina (isolate 1-1 / race 1 (BBBD))</name>
    <name type="common">Brown leaf rust fungus</name>
    <dbReference type="NCBI Taxonomy" id="630390"/>
    <lineage>
        <taxon>Eukaryota</taxon>
        <taxon>Fungi</taxon>
        <taxon>Dikarya</taxon>
        <taxon>Basidiomycota</taxon>
        <taxon>Pucciniomycotina</taxon>
        <taxon>Pucciniomycetes</taxon>
        <taxon>Pucciniales</taxon>
        <taxon>Pucciniaceae</taxon>
        <taxon>Puccinia</taxon>
    </lineage>
</organism>
<evidence type="ECO:0000313" key="2">
    <source>
        <dbReference type="EnsemblFungi" id="PTTG_02508-t43_1-p1"/>
    </source>
</evidence>
<evidence type="ECO:0008006" key="4">
    <source>
        <dbReference type="Google" id="ProtNLM"/>
    </source>
</evidence>